<sequence>MRWIFLAILAAPCCLANETDYTYILNAPPGWSYWVLTPLHHQSTSIYSFSNDKTTKAYLADHSGDEGFARFESGAIVSVKECNQAACRVTVVVSGVGGWIDRRAMSLTTESRVAIAGFYHPQ</sequence>
<name>A0A6J5L902_9CAUD</name>
<evidence type="ECO:0000313" key="1">
    <source>
        <dbReference type="EMBL" id="CAB4131118.1"/>
    </source>
</evidence>
<proteinExistence type="predicted"/>
<protein>
    <submittedName>
        <fullName evidence="1">Uncharacterized protein</fullName>
    </submittedName>
</protein>
<accession>A0A6J5L902</accession>
<reference evidence="1" key="1">
    <citation type="submission" date="2020-04" db="EMBL/GenBank/DDBJ databases">
        <authorList>
            <person name="Chiriac C."/>
            <person name="Salcher M."/>
            <person name="Ghai R."/>
            <person name="Kavagutti S V."/>
        </authorList>
    </citation>
    <scope>NUCLEOTIDE SEQUENCE</scope>
</reference>
<gene>
    <name evidence="1" type="ORF">UFOVP130_61</name>
</gene>
<organism evidence="1">
    <name type="scientific">uncultured Caudovirales phage</name>
    <dbReference type="NCBI Taxonomy" id="2100421"/>
    <lineage>
        <taxon>Viruses</taxon>
        <taxon>Duplodnaviria</taxon>
        <taxon>Heunggongvirae</taxon>
        <taxon>Uroviricota</taxon>
        <taxon>Caudoviricetes</taxon>
        <taxon>Peduoviridae</taxon>
        <taxon>Maltschvirus</taxon>
        <taxon>Maltschvirus maltsch</taxon>
    </lineage>
</organism>
<dbReference type="EMBL" id="LR796251">
    <property type="protein sequence ID" value="CAB4131118.1"/>
    <property type="molecule type" value="Genomic_DNA"/>
</dbReference>